<dbReference type="PIRSF" id="PIRSF000854">
    <property type="entry name" value="PEP_synthase"/>
    <property type="match status" value="1"/>
</dbReference>
<evidence type="ECO:0000259" key="16">
    <source>
        <dbReference type="Pfam" id="PF00391"/>
    </source>
</evidence>
<dbReference type="Gene3D" id="3.50.30.10">
    <property type="entry name" value="Phosphohistidine domain"/>
    <property type="match status" value="1"/>
</dbReference>
<dbReference type="RefSeq" id="WP_059744518.1">
    <property type="nucleotide sequence ID" value="NZ_JBOZPT010000001.1"/>
</dbReference>
<feature type="domain" description="Pyruvate phosphate dikinase AMP/ATP-binding" evidence="17">
    <location>
        <begin position="17"/>
        <end position="342"/>
    </location>
</feature>
<gene>
    <name evidence="19" type="ORF">AWJ07_01840</name>
</gene>
<dbReference type="SUPFAM" id="SSF52009">
    <property type="entry name" value="Phosphohistidine domain"/>
    <property type="match status" value="1"/>
</dbReference>
<dbReference type="UniPathway" id="UPA00138"/>
<dbReference type="InterPro" id="IPR015813">
    <property type="entry name" value="Pyrv/PenolPyrv_kinase-like_dom"/>
</dbReference>
<dbReference type="AlphaFoldDB" id="A0A106C3W2"/>
<reference evidence="19 20" key="1">
    <citation type="submission" date="2016-01" db="EMBL/GenBank/DDBJ databases">
        <title>Draft genome of the antarctic isolate Shewanella frigidimarina Ag06-30.</title>
        <authorList>
            <person name="Parmeciano Di Noto G."/>
            <person name="Vazquez S."/>
            <person name="Mac Cormack W."/>
            <person name="Iriarte A."/>
            <person name="Quiroga C."/>
        </authorList>
    </citation>
    <scope>NUCLEOTIDE SEQUENCE [LARGE SCALE GENOMIC DNA]</scope>
    <source>
        <strain evidence="19 20">Ag06-30</strain>
    </source>
</reference>
<dbReference type="FunFam" id="3.30.1490.20:FF:000010">
    <property type="entry name" value="Phosphoenolpyruvate synthase"/>
    <property type="match status" value="1"/>
</dbReference>
<dbReference type="PROSITE" id="PS00370">
    <property type="entry name" value="PEP_ENZYMES_PHOS_SITE"/>
    <property type="match status" value="1"/>
</dbReference>
<evidence type="ECO:0000256" key="3">
    <source>
        <dbReference type="ARBA" id="ARBA00004742"/>
    </source>
</evidence>
<name>A0A106C3W2_SHEFR</name>
<accession>A0A106C3W2</accession>
<evidence type="ECO:0000256" key="11">
    <source>
        <dbReference type="ARBA" id="ARBA00022840"/>
    </source>
</evidence>
<dbReference type="InterPro" id="IPR002192">
    <property type="entry name" value="PPDK_AMP/ATP-bd"/>
</dbReference>
<dbReference type="FunFam" id="3.50.30.10:FF:000002">
    <property type="entry name" value="Phosphoenolpyruvate synthase"/>
    <property type="match status" value="1"/>
</dbReference>
<dbReference type="SUPFAM" id="SSF51621">
    <property type="entry name" value="Phosphoenolpyruvate/pyruvate domain"/>
    <property type="match status" value="1"/>
</dbReference>
<evidence type="ECO:0000256" key="8">
    <source>
        <dbReference type="ARBA" id="ARBA00022723"/>
    </source>
</evidence>
<comment type="pathway">
    <text evidence="3 15">Carbohydrate biosynthesis; gluconeogenesis.</text>
</comment>
<evidence type="ECO:0000256" key="6">
    <source>
        <dbReference type="ARBA" id="ARBA00021623"/>
    </source>
</evidence>
<dbReference type="InterPro" id="IPR008279">
    <property type="entry name" value="PEP-util_enz_mobile_dom"/>
</dbReference>
<dbReference type="Pfam" id="PF01326">
    <property type="entry name" value="PPDK_N"/>
    <property type="match status" value="1"/>
</dbReference>
<keyword evidence="8 15" id="KW-0479">Metal-binding</keyword>
<dbReference type="GO" id="GO:0046872">
    <property type="term" value="F:metal ion binding"/>
    <property type="evidence" value="ECO:0007669"/>
    <property type="project" value="UniProtKB-KW"/>
</dbReference>
<keyword evidence="19" id="KW-0670">Pyruvate</keyword>
<keyword evidence="11 15" id="KW-0067">ATP-binding</keyword>
<evidence type="ECO:0000256" key="15">
    <source>
        <dbReference type="PIRNR" id="PIRNR000854"/>
    </source>
</evidence>
<proteinExistence type="inferred from homology"/>
<evidence type="ECO:0000313" key="19">
    <source>
        <dbReference type="EMBL" id="KVX03735.1"/>
    </source>
</evidence>
<sequence>MQQYVLWYQELGMGDVNKVGGKNASLGEMISNLANAGVQVPGGFATTSHAFNEFLEQSGVNQKIFDILATLDVDDVNELAKVGAQIRQWVIETPFQPALEDAIREAYEQLSSETQEASFAVRSSATAEDMPDASFAGQQETFLNVKGFDAVMLAIKHVYASLFNDRAISYRVHQGYEHQGVALSAGVQRMVRSDKAASGVMFTMDTESGNNDVVFITSSFGLGEMVVQGAVNPDEFYVHKPILSQGHKAVVRRNIGSKLIQMVYSDDAGHGKQVKIEDVSAEQRRIFSINDDEVMELAKQAMVIEKHYGRAMDIEWAKDGNDGKLYIVQARPETVRSREDVQLIERYHLKTKGDVICEGRAIGHKIGTGIAKVLTSIDQMDQIEPGDVLVTDMTDPDWEPIMKRASAIVTNRGGRTCHAAIIARELGVPAVVGCGDVTDRIKTGDIVTVSCAEGDTGLIYSGKQDFEIITNRVDTLPPLPMKIMMNVGNPDRAFDFARLPNEGVGLARLEFIINRMIGIHPKALLDFNGQTAELQNEINEMIAGYDSPVEFYVARLVEGIATIASAFYPKKVIVRMSDFKSNEYANLVGGDRYEPDEENPMLGFRGASRYISESFRDCFALECEAIKRVRNQMGLTNVEVMIPFVRTVNEASQVIELLKEQGLERGKDGLRVIMMCELPSNALLADQFLEHFDGFSIGSNDLTQLTLGLDRDSGIISHLFDERNDAVKALLSMAIKAAKAKGAYVGICGQGPSDHSDFAAWLVEQGIDSVSLNPDTVIDTWLYLAEAHG</sequence>
<dbReference type="GO" id="GO:0006094">
    <property type="term" value="P:gluconeogenesis"/>
    <property type="evidence" value="ECO:0007669"/>
    <property type="project" value="UniProtKB-UniPathway"/>
</dbReference>
<dbReference type="EC" id="2.7.9.2" evidence="5 15"/>
<evidence type="ECO:0000256" key="2">
    <source>
        <dbReference type="ARBA" id="ARBA00002988"/>
    </source>
</evidence>
<keyword evidence="7 15" id="KW-0808">Transferase</keyword>
<dbReference type="InterPro" id="IPR040442">
    <property type="entry name" value="Pyrv_kinase-like_dom_sf"/>
</dbReference>
<dbReference type="NCBIfam" id="TIGR01418">
    <property type="entry name" value="PEP_synth"/>
    <property type="match status" value="1"/>
</dbReference>
<feature type="domain" description="PEP-utilising enzyme mobile" evidence="16">
    <location>
        <begin position="383"/>
        <end position="454"/>
    </location>
</feature>
<dbReference type="Proteomes" id="UP000055702">
    <property type="component" value="Unassembled WGS sequence"/>
</dbReference>
<dbReference type="NCBIfam" id="NF005057">
    <property type="entry name" value="PRK06464.1"/>
    <property type="match status" value="1"/>
</dbReference>
<dbReference type="PROSITE" id="PS00742">
    <property type="entry name" value="PEP_ENZYMES_2"/>
    <property type="match status" value="1"/>
</dbReference>
<dbReference type="Gene3D" id="3.30.1490.20">
    <property type="entry name" value="ATP-grasp fold, A domain"/>
    <property type="match status" value="1"/>
</dbReference>
<keyword evidence="9 15" id="KW-0547">Nucleotide-binding</keyword>
<dbReference type="InterPro" id="IPR018274">
    <property type="entry name" value="PEP_util_AS"/>
</dbReference>
<evidence type="ECO:0000259" key="18">
    <source>
        <dbReference type="Pfam" id="PF02896"/>
    </source>
</evidence>
<dbReference type="Pfam" id="PF02896">
    <property type="entry name" value="PEP-utilizers_C"/>
    <property type="match status" value="1"/>
</dbReference>
<dbReference type="InterPro" id="IPR023151">
    <property type="entry name" value="PEP_util_CS"/>
</dbReference>
<evidence type="ECO:0000256" key="12">
    <source>
        <dbReference type="ARBA" id="ARBA00022842"/>
    </source>
</evidence>
<evidence type="ECO:0000256" key="5">
    <source>
        <dbReference type="ARBA" id="ARBA00011996"/>
    </source>
</evidence>
<evidence type="ECO:0000256" key="13">
    <source>
        <dbReference type="ARBA" id="ARBA00033470"/>
    </source>
</evidence>
<comment type="catalytic activity">
    <reaction evidence="14 15">
        <text>pyruvate + ATP + H2O = phosphoenolpyruvate + AMP + phosphate + 2 H(+)</text>
        <dbReference type="Rhea" id="RHEA:11364"/>
        <dbReference type="ChEBI" id="CHEBI:15361"/>
        <dbReference type="ChEBI" id="CHEBI:15377"/>
        <dbReference type="ChEBI" id="CHEBI:15378"/>
        <dbReference type="ChEBI" id="CHEBI:30616"/>
        <dbReference type="ChEBI" id="CHEBI:43474"/>
        <dbReference type="ChEBI" id="CHEBI:58702"/>
        <dbReference type="ChEBI" id="CHEBI:456215"/>
        <dbReference type="EC" id="2.7.9.2"/>
    </reaction>
</comment>
<dbReference type="InterPro" id="IPR006319">
    <property type="entry name" value="PEP_synth"/>
</dbReference>
<evidence type="ECO:0000256" key="9">
    <source>
        <dbReference type="ARBA" id="ARBA00022741"/>
    </source>
</evidence>
<dbReference type="FunFam" id="3.30.470.20:FF:000017">
    <property type="entry name" value="Phosphoenolpyruvate synthase"/>
    <property type="match status" value="1"/>
</dbReference>
<evidence type="ECO:0000313" key="20">
    <source>
        <dbReference type="Proteomes" id="UP000055702"/>
    </source>
</evidence>
<dbReference type="PANTHER" id="PTHR43030">
    <property type="entry name" value="PHOSPHOENOLPYRUVATE SYNTHASE"/>
    <property type="match status" value="1"/>
</dbReference>
<evidence type="ECO:0000256" key="7">
    <source>
        <dbReference type="ARBA" id="ARBA00022679"/>
    </source>
</evidence>
<evidence type="ECO:0000256" key="1">
    <source>
        <dbReference type="ARBA" id="ARBA00001946"/>
    </source>
</evidence>
<dbReference type="InterPro" id="IPR000121">
    <property type="entry name" value="PEP_util_C"/>
</dbReference>
<evidence type="ECO:0000256" key="10">
    <source>
        <dbReference type="ARBA" id="ARBA00022777"/>
    </source>
</evidence>
<dbReference type="Gene3D" id="3.20.20.60">
    <property type="entry name" value="Phosphoenolpyruvate-binding domains"/>
    <property type="match status" value="1"/>
</dbReference>
<comment type="caution">
    <text evidence="19">The sequence shown here is derived from an EMBL/GenBank/DDBJ whole genome shotgun (WGS) entry which is preliminary data.</text>
</comment>
<dbReference type="EMBL" id="LRDC01000001">
    <property type="protein sequence ID" value="KVX03735.1"/>
    <property type="molecule type" value="Genomic_DNA"/>
</dbReference>
<dbReference type="Pfam" id="PF00391">
    <property type="entry name" value="PEP-utilizers"/>
    <property type="match status" value="1"/>
</dbReference>
<evidence type="ECO:0000256" key="14">
    <source>
        <dbReference type="ARBA" id="ARBA00047700"/>
    </source>
</evidence>
<dbReference type="PANTHER" id="PTHR43030:SF1">
    <property type="entry name" value="PHOSPHOENOLPYRUVATE SYNTHASE"/>
    <property type="match status" value="1"/>
</dbReference>
<dbReference type="SUPFAM" id="SSF56059">
    <property type="entry name" value="Glutathione synthetase ATP-binding domain-like"/>
    <property type="match status" value="1"/>
</dbReference>
<evidence type="ECO:0000256" key="4">
    <source>
        <dbReference type="ARBA" id="ARBA00007837"/>
    </source>
</evidence>
<dbReference type="GO" id="GO:0008986">
    <property type="term" value="F:pyruvate, water dikinase activity"/>
    <property type="evidence" value="ECO:0007669"/>
    <property type="project" value="UniProtKB-EC"/>
</dbReference>
<dbReference type="Gene3D" id="3.30.470.20">
    <property type="entry name" value="ATP-grasp fold, B domain"/>
    <property type="match status" value="1"/>
</dbReference>
<feature type="domain" description="PEP-utilising enzyme C-terminal" evidence="18">
    <location>
        <begin position="480"/>
        <end position="784"/>
    </location>
</feature>
<dbReference type="GO" id="GO:0005524">
    <property type="term" value="F:ATP binding"/>
    <property type="evidence" value="ECO:0007669"/>
    <property type="project" value="UniProtKB-KW"/>
</dbReference>
<protein>
    <recommendedName>
        <fullName evidence="6 15">Phosphoenolpyruvate synthase</fullName>
        <shortName evidence="15">PEP synthase</shortName>
        <ecNumber evidence="5 15">2.7.9.2</ecNumber>
    </recommendedName>
    <alternativeName>
        <fullName evidence="13 15">Pyruvate, water dikinase</fullName>
    </alternativeName>
</protein>
<dbReference type="FunFam" id="3.20.20.60:FF:000010">
    <property type="entry name" value="Phosphoenolpyruvate synthase"/>
    <property type="match status" value="1"/>
</dbReference>
<keyword evidence="10 15" id="KW-0418">Kinase</keyword>
<evidence type="ECO:0000259" key="17">
    <source>
        <dbReference type="Pfam" id="PF01326"/>
    </source>
</evidence>
<comment type="similarity">
    <text evidence="4 15">Belongs to the PEP-utilizing enzyme family.</text>
</comment>
<comment type="function">
    <text evidence="2 15">Catalyzes the phosphorylation of pyruvate to phosphoenolpyruvate.</text>
</comment>
<organism evidence="19">
    <name type="scientific">Shewanella frigidimarina</name>
    <dbReference type="NCBI Taxonomy" id="56812"/>
    <lineage>
        <taxon>Bacteria</taxon>
        <taxon>Pseudomonadati</taxon>
        <taxon>Pseudomonadota</taxon>
        <taxon>Gammaproteobacteria</taxon>
        <taxon>Alteromonadales</taxon>
        <taxon>Shewanellaceae</taxon>
        <taxon>Shewanella</taxon>
    </lineage>
</organism>
<dbReference type="InterPro" id="IPR013815">
    <property type="entry name" value="ATP_grasp_subdomain_1"/>
</dbReference>
<dbReference type="InterPro" id="IPR036637">
    <property type="entry name" value="Phosphohistidine_dom_sf"/>
</dbReference>
<keyword evidence="12 15" id="KW-0460">Magnesium</keyword>
<comment type="cofactor">
    <cofactor evidence="1 15">
        <name>Mg(2+)</name>
        <dbReference type="ChEBI" id="CHEBI:18420"/>
    </cofactor>
</comment>